<feature type="region of interest" description="Disordered" evidence="1">
    <location>
        <begin position="113"/>
        <end position="132"/>
    </location>
</feature>
<dbReference type="Proteomes" id="UP000244336">
    <property type="component" value="Chromosome 6"/>
</dbReference>
<accession>A0A2T7D5X1</accession>
<organism evidence="2 3">
    <name type="scientific">Panicum hallii var. hallii</name>
    <dbReference type="NCBI Taxonomy" id="1504633"/>
    <lineage>
        <taxon>Eukaryota</taxon>
        <taxon>Viridiplantae</taxon>
        <taxon>Streptophyta</taxon>
        <taxon>Embryophyta</taxon>
        <taxon>Tracheophyta</taxon>
        <taxon>Spermatophyta</taxon>
        <taxon>Magnoliopsida</taxon>
        <taxon>Liliopsida</taxon>
        <taxon>Poales</taxon>
        <taxon>Poaceae</taxon>
        <taxon>PACMAD clade</taxon>
        <taxon>Panicoideae</taxon>
        <taxon>Panicodae</taxon>
        <taxon>Paniceae</taxon>
        <taxon>Panicinae</taxon>
        <taxon>Panicum</taxon>
        <taxon>Panicum sect. Panicum</taxon>
    </lineage>
</organism>
<dbReference type="AlphaFoldDB" id="A0A2T7D5X1"/>
<protein>
    <submittedName>
        <fullName evidence="2">Uncharacterized protein</fullName>
    </submittedName>
</protein>
<dbReference type="STRING" id="1504633.A0A2T7D5X1"/>
<sequence length="239" mass="26771">MGPFCISSLPKFYIFLFCAGPSTPLSSLTPFPPILLLFCADIHSFPHLPYLHLLRRQSTSLSLLRLSLLWSRSLQLDASIHPPTHLSVCHVRASREGCAQGCCATRRTTWRTRRPASASAPPPEPGGSRTAAAALPLPPPEEEHVVFAGREDVEALLNQNMKGKNKMDYKGKSEQMMEYIKKLWACIKWLLERQDANLIEIGNTSAWLETEGKEHPETVAELKNSIDEARSINEELQKQ</sequence>
<name>A0A2T7D5X1_9POAL</name>
<evidence type="ECO:0000313" key="2">
    <source>
        <dbReference type="EMBL" id="PUZ50987.1"/>
    </source>
</evidence>
<dbReference type="Gramene" id="PUZ50987">
    <property type="protein sequence ID" value="PUZ50987"/>
    <property type="gene ID" value="GQ55_6G124600"/>
</dbReference>
<proteinExistence type="predicted"/>
<reference evidence="2 3" key="1">
    <citation type="submission" date="2018-04" db="EMBL/GenBank/DDBJ databases">
        <title>WGS assembly of Panicum hallii var. hallii HAL2.</title>
        <authorList>
            <person name="Lovell J."/>
            <person name="Jenkins J."/>
            <person name="Lowry D."/>
            <person name="Mamidi S."/>
            <person name="Sreedasyam A."/>
            <person name="Weng X."/>
            <person name="Barry K."/>
            <person name="Bonette J."/>
            <person name="Campitelli B."/>
            <person name="Daum C."/>
            <person name="Gordon S."/>
            <person name="Gould B."/>
            <person name="Lipzen A."/>
            <person name="MacQueen A."/>
            <person name="Palacio-Mejia J."/>
            <person name="Plott C."/>
            <person name="Shakirov E."/>
            <person name="Shu S."/>
            <person name="Yoshinaga Y."/>
            <person name="Zane M."/>
            <person name="Rokhsar D."/>
            <person name="Grimwood J."/>
            <person name="Schmutz J."/>
            <person name="Juenger T."/>
        </authorList>
    </citation>
    <scope>NUCLEOTIDE SEQUENCE [LARGE SCALE GENOMIC DNA]</scope>
    <source>
        <strain evidence="3">cv. HAL2</strain>
    </source>
</reference>
<dbReference type="OrthoDB" id="786315at2759"/>
<evidence type="ECO:0000313" key="3">
    <source>
        <dbReference type="Proteomes" id="UP000244336"/>
    </source>
</evidence>
<keyword evidence="3" id="KW-1185">Reference proteome</keyword>
<evidence type="ECO:0000256" key="1">
    <source>
        <dbReference type="SAM" id="MobiDB-lite"/>
    </source>
</evidence>
<gene>
    <name evidence="2" type="ORF">GQ55_6G124600</name>
</gene>
<dbReference type="EMBL" id="CM009754">
    <property type="protein sequence ID" value="PUZ50987.1"/>
    <property type="molecule type" value="Genomic_DNA"/>
</dbReference>